<dbReference type="InterPro" id="IPR021543">
    <property type="entry name" value="EGL-1"/>
</dbReference>
<dbReference type="PROSITE" id="PS50181">
    <property type="entry name" value="FBOX"/>
    <property type="match status" value="1"/>
</dbReference>
<feature type="domain" description="F-box" evidence="1">
    <location>
        <begin position="147"/>
        <end position="179"/>
    </location>
</feature>
<reference evidence="2 3" key="1">
    <citation type="submission" date="2022-05" db="EMBL/GenBank/DDBJ databases">
        <title>Chromosome-level reference genomes for two strains of Caenorhabditis briggsae: an improved platform for comparative genomics.</title>
        <authorList>
            <person name="Stevens L."/>
            <person name="Andersen E.C."/>
        </authorList>
    </citation>
    <scope>NUCLEOTIDE SEQUENCE [LARGE SCALE GENOMIC DNA]</scope>
    <source>
        <strain evidence="2">QX1410_ONT</strain>
        <tissue evidence="2">Whole-organism</tissue>
    </source>
</reference>
<dbReference type="InterPro" id="IPR001810">
    <property type="entry name" value="F-box_dom"/>
</dbReference>
<dbReference type="Proteomes" id="UP000827892">
    <property type="component" value="Chromosome X"/>
</dbReference>
<dbReference type="PANTHER" id="PTHR21503">
    <property type="entry name" value="F-BOX-CONTAINING HYPOTHETICAL PROTEIN C.ELEGANS"/>
    <property type="match status" value="1"/>
</dbReference>
<dbReference type="PANTHER" id="PTHR21503:SF49">
    <property type="entry name" value="PROTEIN CBG06869"/>
    <property type="match status" value="1"/>
</dbReference>
<dbReference type="EMBL" id="CP090896">
    <property type="protein sequence ID" value="ULT84084.1"/>
    <property type="molecule type" value="Genomic_DNA"/>
</dbReference>
<evidence type="ECO:0000313" key="3">
    <source>
        <dbReference type="Proteomes" id="UP000827892"/>
    </source>
</evidence>
<dbReference type="AlphaFoldDB" id="A0AAE8ZSR0"/>
<name>A0AAE8ZSR0_CAEBR</name>
<organism evidence="2 3">
    <name type="scientific">Caenorhabditis briggsae</name>
    <dbReference type="NCBI Taxonomy" id="6238"/>
    <lineage>
        <taxon>Eukaryota</taxon>
        <taxon>Metazoa</taxon>
        <taxon>Ecdysozoa</taxon>
        <taxon>Nematoda</taxon>
        <taxon>Chromadorea</taxon>
        <taxon>Rhabditida</taxon>
        <taxon>Rhabditina</taxon>
        <taxon>Rhabditomorpha</taxon>
        <taxon>Rhabditoidea</taxon>
        <taxon>Rhabditidae</taxon>
        <taxon>Peloderinae</taxon>
        <taxon>Caenorhabditis</taxon>
    </lineage>
</organism>
<sequence>MDSRFQFSSSSSCFNRPTKLSKNVKFEFSSQEIALDRFNTTRMEPFFCIGHTIGKQLSKLCDDFDKEMMAHAHKTSIVATVKSLWNVMFTNFSPQEAFCFDAALVAIAPLLPSVAEFSSPKFSISSSSVNPFNMINLKGKKKKKCERFPLLCLPRLILEMVVNQLESPDLLNLSICSNRSTLRVCQASPKNCAESVSIYLKKPNPSIKITFFGFRKPLEWVFCFEEDFSQKYIHRNLVVSEYHYITAHHKNSPEQIMCRNADVVEGFLKILEFFLKIFPVRLKIGVQPNIGGLQILFKSNIFAQCSEMKLTRSLENHAFNRQELGAIFKKIKVLDKLEVIAHADYVIRQAFIVDHVTLAHATWMCEHDLFRLNCRSARFLNHTFQLDDIEDLALQWLAKPYTPRLERMEFEWDPLVEIQFFTLETTKWDKNKRSRCCYKIHQRGIFDCSETFDFTRPDGLMASIGVVERGYFSTLIFYVWHDRFPTRNQQNRLKKRLNELQVQQRDINRRLGDGNDFEQSLTNPNLSAATFENYMIQAYNLRKPRGSSKKLEEWYKFHCEILDVKKQIESLE</sequence>
<dbReference type="Pfam" id="PF11430">
    <property type="entry name" value="EGL-1"/>
    <property type="match status" value="1"/>
</dbReference>
<protein>
    <recommendedName>
        <fullName evidence="1">F-box domain-containing protein</fullName>
    </recommendedName>
</protein>
<evidence type="ECO:0000259" key="1">
    <source>
        <dbReference type="PROSITE" id="PS50181"/>
    </source>
</evidence>
<proteinExistence type="predicted"/>
<evidence type="ECO:0000313" key="2">
    <source>
        <dbReference type="EMBL" id="ULT84084.1"/>
    </source>
</evidence>
<accession>A0AAE8ZSR0</accession>
<gene>
    <name evidence="2" type="ORF">L3Y34_013013</name>
</gene>